<evidence type="ECO:0000256" key="8">
    <source>
        <dbReference type="ARBA" id="ARBA00022958"/>
    </source>
</evidence>
<dbReference type="InterPro" id="IPR006037">
    <property type="entry name" value="RCK_C"/>
</dbReference>
<keyword evidence="11" id="KW-0406">Ion transport</keyword>
<dbReference type="PROSITE" id="PS51202">
    <property type="entry name" value="RCK_C"/>
    <property type="match status" value="1"/>
</dbReference>
<dbReference type="PRINTS" id="PR00335">
    <property type="entry name" value="KUPTAKETRKA"/>
</dbReference>
<dbReference type="AlphaFoldDB" id="I3RA58"/>
<evidence type="ECO:0000256" key="7">
    <source>
        <dbReference type="ARBA" id="ARBA00022692"/>
    </source>
</evidence>
<keyword evidence="4" id="KW-0050">Antiport</keyword>
<keyword evidence="10" id="KW-0520">NAD</keyword>
<evidence type="ECO:0000256" key="2">
    <source>
        <dbReference type="ARBA" id="ARBA00004651"/>
    </source>
</evidence>
<comment type="subcellular location">
    <subcellularLocation>
        <location evidence="2">Cell membrane</location>
        <topology evidence="2">Multi-pass membrane protein</topology>
    </subcellularLocation>
</comment>
<dbReference type="GO" id="GO:0015297">
    <property type="term" value="F:antiporter activity"/>
    <property type="evidence" value="ECO:0007669"/>
    <property type="project" value="UniProtKB-KW"/>
</dbReference>
<dbReference type="Gene3D" id="3.30.70.1450">
    <property type="entry name" value="Regulator of K+ conductance, C-terminal domain"/>
    <property type="match status" value="1"/>
</dbReference>
<keyword evidence="12 13" id="KW-0472">Membrane</keyword>
<feature type="transmembrane region" description="Helical" evidence="13">
    <location>
        <begin position="204"/>
        <end position="226"/>
    </location>
</feature>
<dbReference type="PANTHER" id="PTHR32507:SF0">
    <property type="entry name" value="NA(+)_H(+) ANTIPORTER 2-RELATED"/>
    <property type="match status" value="1"/>
</dbReference>
<dbReference type="Gene3D" id="3.40.50.720">
    <property type="entry name" value="NAD(P)-binding Rossmann-like Domain"/>
    <property type="match status" value="1"/>
</dbReference>
<keyword evidence="7 13" id="KW-0812">Transmembrane</keyword>
<dbReference type="HOGENOM" id="CLU_005912_10_1_2"/>
<feature type="transmembrane region" description="Helical" evidence="13">
    <location>
        <begin position="384"/>
        <end position="403"/>
    </location>
</feature>
<evidence type="ECO:0000256" key="9">
    <source>
        <dbReference type="ARBA" id="ARBA00022989"/>
    </source>
</evidence>
<dbReference type="KEGG" id="hme:HFX_5287"/>
<feature type="domain" description="RCK N-terminal" evidence="14">
    <location>
        <begin position="415"/>
        <end position="531"/>
    </location>
</feature>
<feature type="transmembrane region" description="Helical" evidence="13">
    <location>
        <begin position="351"/>
        <end position="372"/>
    </location>
</feature>
<dbReference type="GO" id="GO:0005886">
    <property type="term" value="C:plasma membrane"/>
    <property type="evidence" value="ECO:0007669"/>
    <property type="project" value="UniProtKB-SubCell"/>
</dbReference>
<evidence type="ECO:0000313" key="16">
    <source>
        <dbReference type="EMBL" id="AFK21118.1"/>
    </source>
</evidence>
<dbReference type="SUPFAM" id="SSF51735">
    <property type="entry name" value="NAD(P)-binding Rossmann-fold domains"/>
    <property type="match status" value="1"/>
</dbReference>
<dbReference type="InterPro" id="IPR036291">
    <property type="entry name" value="NAD(P)-bd_dom_sf"/>
</dbReference>
<keyword evidence="16" id="KW-0614">Plasmid</keyword>
<dbReference type="Pfam" id="PF02080">
    <property type="entry name" value="TrkA_C"/>
    <property type="match status" value="1"/>
</dbReference>
<dbReference type="Pfam" id="PF00999">
    <property type="entry name" value="Na_H_Exchanger"/>
    <property type="match status" value="1"/>
</dbReference>
<dbReference type="InterPro" id="IPR038770">
    <property type="entry name" value="Na+/solute_symporter_sf"/>
</dbReference>
<keyword evidence="6" id="KW-0633">Potassium transport</keyword>
<evidence type="ECO:0000256" key="10">
    <source>
        <dbReference type="ARBA" id="ARBA00023027"/>
    </source>
</evidence>
<dbReference type="EMBL" id="CP001870">
    <property type="protein sequence ID" value="AFK21118.1"/>
    <property type="molecule type" value="Genomic_DNA"/>
</dbReference>
<feature type="transmembrane region" description="Helical" evidence="13">
    <location>
        <begin position="77"/>
        <end position="96"/>
    </location>
</feature>
<proteinExistence type="predicted"/>
<dbReference type="GO" id="GO:1902600">
    <property type="term" value="P:proton transmembrane transport"/>
    <property type="evidence" value="ECO:0007669"/>
    <property type="project" value="InterPro"/>
</dbReference>
<dbReference type="SUPFAM" id="SSF116726">
    <property type="entry name" value="TrkA C-terminal domain-like"/>
    <property type="match status" value="1"/>
</dbReference>
<geneLocation type="plasmid" evidence="16 17">
    <name>pHM300</name>
</geneLocation>
<dbReference type="InterPro" id="IPR036721">
    <property type="entry name" value="RCK_C_sf"/>
</dbReference>
<keyword evidence="8" id="KW-0630">Potassium</keyword>
<evidence type="ECO:0000256" key="1">
    <source>
        <dbReference type="ARBA" id="ARBA00003660"/>
    </source>
</evidence>
<dbReference type="InterPro" id="IPR006153">
    <property type="entry name" value="Cation/H_exchanger_TM"/>
</dbReference>
<dbReference type="PROSITE" id="PS51201">
    <property type="entry name" value="RCK_N"/>
    <property type="match status" value="1"/>
</dbReference>
<dbReference type="InterPro" id="IPR006036">
    <property type="entry name" value="K_uptake_TrkA"/>
</dbReference>
<name>I3RA58_HALMT</name>
<evidence type="ECO:0000313" key="17">
    <source>
        <dbReference type="Proteomes" id="UP000006469"/>
    </source>
</evidence>
<evidence type="ECO:0000256" key="6">
    <source>
        <dbReference type="ARBA" id="ARBA00022538"/>
    </source>
</evidence>
<gene>
    <name evidence="16" type="primary">nhaP</name>
    <name evidence="16" type="ordered locus">HFX_5287</name>
</gene>
<evidence type="ECO:0000256" key="5">
    <source>
        <dbReference type="ARBA" id="ARBA00022475"/>
    </source>
</evidence>
<evidence type="ECO:0000256" key="3">
    <source>
        <dbReference type="ARBA" id="ARBA00022448"/>
    </source>
</evidence>
<protein>
    <submittedName>
        <fullName evidence="16">Potassium transport protein kefC</fullName>
    </submittedName>
</protein>
<feature type="transmembrane region" description="Helical" evidence="13">
    <location>
        <begin position="48"/>
        <end position="71"/>
    </location>
</feature>
<feature type="transmembrane region" description="Helical" evidence="13">
    <location>
        <begin position="108"/>
        <end position="129"/>
    </location>
</feature>
<evidence type="ECO:0000259" key="15">
    <source>
        <dbReference type="PROSITE" id="PS51202"/>
    </source>
</evidence>
<feature type="transmembrane region" description="Helical" evidence="13">
    <location>
        <begin position="172"/>
        <end position="192"/>
    </location>
</feature>
<dbReference type="PANTHER" id="PTHR32507">
    <property type="entry name" value="NA(+)/H(+) ANTIPORTER 1"/>
    <property type="match status" value="1"/>
</dbReference>
<organism evidence="16 17">
    <name type="scientific">Haloferax mediterranei (strain ATCC 33500 / DSM 1411 / JCM 8866 / NBRC 14739 / NCIMB 2177 / R-4)</name>
    <name type="common">Halobacterium mediterranei</name>
    <dbReference type="NCBI Taxonomy" id="523841"/>
    <lineage>
        <taxon>Archaea</taxon>
        <taxon>Methanobacteriati</taxon>
        <taxon>Methanobacteriota</taxon>
        <taxon>Stenosarchaea group</taxon>
        <taxon>Halobacteria</taxon>
        <taxon>Halobacteriales</taxon>
        <taxon>Haloferacaceae</taxon>
        <taxon>Haloferax</taxon>
    </lineage>
</organism>
<evidence type="ECO:0000259" key="14">
    <source>
        <dbReference type="PROSITE" id="PS51201"/>
    </source>
</evidence>
<dbReference type="InterPro" id="IPR003148">
    <property type="entry name" value="RCK_N"/>
</dbReference>
<evidence type="ECO:0000256" key="13">
    <source>
        <dbReference type="SAM" id="Phobius"/>
    </source>
</evidence>
<feature type="transmembrane region" description="Helical" evidence="13">
    <location>
        <begin position="292"/>
        <end position="310"/>
    </location>
</feature>
<dbReference type="Gene3D" id="1.20.1530.20">
    <property type="match status" value="1"/>
</dbReference>
<dbReference type="GO" id="GO:0015079">
    <property type="term" value="F:potassium ion transmembrane transporter activity"/>
    <property type="evidence" value="ECO:0007669"/>
    <property type="project" value="InterPro"/>
</dbReference>
<accession>I3RA58</accession>
<feature type="transmembrane region" description="Helical" evidence="13">
    <location>
        <begin position="135"/>
        <end position="160"/>
    </location>
</feature>
<evidence type="ECO:0000256" key="4">
    <source>
        <dbReference type="ARBA" id="ARBA00022449"/>
    </source>
</evidence>
<evidence type="ECO:0000256" key="12">
    <source>
        <dbReference type="ARBA" id="ARBA00023136"/>
    </source>
</evidence>
<reference evidence="16 17" key="1">
    <citation type="journal article" date="2012" name="J. Bacteriol.">
        <title>Complete genome sequence of the metabolically versatile halophilic archaeon Haloferax mediterranei, a poly(3-hydroxybutyrate-co-3-hydroxyvalerate) producer.</title>
        <authorList>
            <person name="Han J."/>
            <person name="Zhang F."/>
            <person name="Hou J."/>
            <person name="Liu X."/>
            <person name="Li M."/>
            <person name="Liu H."/>
            <person name="Cai L."/>
            <person name="Zhang B."/>
            <person name="Chen Y."/>
            <person name="Zhou J."/>
            <person name="Hu S."/>
            <person name="Xiang H."/>
        </authorList>
    </citation>
    <scope>NUCLEOTIDE SEQUENCE [LARGE SCALE GENOMIC DNA]</scope>
    <source>
        <strain evidence="17">ATCC 33500 / DSM 1411 / JCM 8866 / NBRC 14739 / NCIMB 2177 / R-4</strain>
        <plasmid evidence="17">pHM300</plasmid>
    </source>
</reference>
<keyword evidence="5" id="KW-1003">Cell membrane</keyword>
<keyword evidence="9 13" id="KW-1133">Transmembrane helix</keyword>
<evidence type="ECO:0000256" key="11">
    <source>
        <dbReference type="ARBA" id="ARBA00023065"/>
    </source>
</evidence>
<feature type="domain" description="RCK C-terminal" evidence="15">
    <location>
        <begin position="550"/>
        <end position="632"/>
    </location>
</feature>
<dbReference type="Proteomes" id="UP000006469">
    <property type="component" value="Plasmid pHM300"/>
</dbReference>
<dbReference type="Pfam" id="PF02254">
    <property type="entry name" value="TrkA_N"/>
    <property type="match status" value="1"/>
</dbReference>
<feature type="transmembrane region" description="Helical" evidence="13">
    <location>
        <begin position="16"/>
        <end position="36"/>
    </location>
</feature>
<feature type="transmembrane region" description="Helical" evidence="13">
    <location>
        <begin position="316"/>
        <end position="339"/>
    </location>
</feature>
<keyword evidence="3" id="KW-0813">Transport</keyword>
<comment type="function">
    <text evidence="1">Part of a potassium transport system.</text>
</comment>
<sequence length="632" mass="67326">MLTTLKEYLKNETEPVAATIELITVVVTILGLGVAAQVVSDRLQIPSVMFLILAGVVVGPEGIGVITPGIFGDALPAIVGLSVAIIVFEGAFHLHLDRLYEAPRETFRLVTIGAAVSLIGTAITVRYALNAPWNVALLIGSLLVATGPTVITPIMNVVPVRNRVATTLETEGVVNDVTAAILAIVMFEYVLLETRGLLTLVREFGVRFGVGVLVGSSIAGIIWYLLRHVGTSTENTPQNARLIALIASLIMYGVAEQIASEAGIAAVAAGGFILGNTDLPYQDSIERFKGDVTLLVISFVFITLASLLSLRDLLALGVGGLVVVITIVGVIRPALVMLCTLGDRLTLNERLYISAIGPRGIIPASVATLFALELQPQNPQAATMLVGTVFLVIFTTVVFEGGLARHIAQALDVIPMRTIIIGGGRVGQALAERLEERGEEVLIIDNDEQVVESLQMDGFSARHGDGTSREVLQAVGGGNAKVVVAATPKDDVNLLSAQLAKNTFDVETVVARVNQPGNIDAFEDIDVEAISTAMSIAWSMDNVIERPAISRWMTELGRMGDVQEVEVTSNSVIGRTVSELMAELPEGCHLALLSREEMNQLPHPDDTINQGDNLTFIGRTEAVHQAIDYCTK</sequence>